<dbReference type="PANTHER" id="PTHR31355">
    <property type="entry name" value="MICROTUBULE-ASSOCIATED PROTEIN TORTIFOLIA1"/>
    <property type="match status" value="1"/>
</dbReference>
<keyword evidence="2" id="KW-0963">Cytoplasm</keyword>
<evidence type="ECO:0000313" key="9">
    <source>
        <dbReference type="EMBL" id="RZC80429.1"/>
    </source>
</evidence>
<evidence type="ECO:0000256" key="3">
    <source>
        <dbReference type="ARBA" id="ARBA00022553"/>
    </source>
</evidence>
<dbReference type="SUPFAM" id="SSF48371">
    <property type="entry name" value="ARM repeat"/>
    <property type="match status" value="1"/>
</dbReference>
<feature type="region of interest" description="Disordered" evidence="7">
    <location>
        <begin position="437"/>
        <end position="473"/>
    </location>
</feature>
<dbReference type="GO" id="GO:0008017">
    <property type="term" value="F:microtubule binding"/>
    <property type="evidence" value="ECO:0007669"/>
    <property type="project" value="InterPro"/>
</dbReference>
<dbReference type="GO" id="GO:0010005">
    <property type="term" value="C:cortical microtubule, transverse to long axis"/>
    <property type="evidence" value="ECO:0007669"/>
    <property type="project" value="TreeGrafter"/>
</dbReference>
<feature type="region of interest" description="Disordered" evidence="7">
    <location>
        <begin position="369"/>
        <end position="388"/>
    </location>
</feature>
<gene>
    <name evidence="9" type="ORF">C5167_043010</name>
</gene>
<feature type="region of interest" description="Disordered" evidence="7">
    <location>
        <begin position="679"/>
        <end position="703"/>
    </location>
</feature>
<feature type="region of interest" description="Disordered" evidence="7">
    <location>
        <begin position="1"/>
        <end position="36"/>
    </location>
</feature>
<keyword evidence="5" id="KW-0175">Coiled coil</keyword>
<evidence type="ECO:0000256" key="7">
    <source>
        <dbReference type="SAM" id="MobiDB-lite"/>
    </source>
</evidence>
<name>A0A4Y7L843_PAPSO</name>
<dbReference type="OrthoDB" id="298726at2759"/>
<feature type="domain" description="TOG" evidence="8">
    <location>
        <begin position="74"/>
        <end position="316"/>
    </location>
</feature>
<dbReference type="InterPro" id="IPR057599">
    <property type="entry name" value="TORTIFOLIA1/TORL1-2_C"/>
</dbReference>
<sequence length="916" mass="100639">MTSLKSSKASKFTNPSPPPPPPPLSSPVLTSTTRSPSSLSTHFAMIELKQKILTSISKLSDRDTHQIAVEDLEKIIQSLSTDTIPMFFNCLYDSINDPKPAVKKESLRLLSLICTCHPDSASTHLTKVISHIVKKLKDSDSSVRESCRDSIGTLSSQYLRGGDNDNGNFVSVLLLFVKPLFEAMNDQTKTVQAGSAACLAKMVESAIDPPIAAFQKLCPRVCKYLNSQNFLAKASLLPVVASLSQVGSIAPQSLPTFLQSIHECLESSDWATRKAAADTLSALASHSSHLIAKNTSSTLTVLEACRFDKVKPVRESMAEALLLWKKIGEKGENGASDDLDADKKISQCTNSAEKTNQKKTFADFRREELAKDAEVSTSPASDSLSKAKPNCISDKAVGILKKKAPALTEKELNPEFFQKLETRVSGDLPVEVVVPRRCLNSSDSQGEEDSEQNDPDPRERTSHDGNGEFDDVNRFTNDKYRRNERGADDFARDKWTEQRVFRAKDPRGRASDIDDSVGKSNRRDLAVVHNGSSRPDGHTEGSFMDSKGNWLAIQRQLLQLERQQAHLMNMLEDFMGGSHDSMITLENRVRGLERVVEEMARELALSSAKRGSNFMAGMDGSSNRSLGKYNNLPDYSRGFLSSDGNHTTGSRSRDSHWRSDISETYNTSRNFHLGSRRALGSVSNDGRLPRQEQDSDQAGNRRGWEKGIGQFRLGEGPSARSVWQASKDEATLEAIRVAGEENGPSRVAPRIAPQVAPRIAVRELDREPMGEDGATQEENPIWAAWGNAMDAVHVGDLDTAYAELLSAGDDELLIKLMDRSGPVLDQLSTEIASDVLHAIGQFVLTPNLFDLGLSWIQQVADLVMESGPDVLGISTETKRELLLNLQEASSSIDLPEDWEGAMPDQLVSQLASIWEL</sequence>
<dbReference type="FunFam" id="1.25.10.10:FF:000339">
    <property type="entry name" value="Microtubule-associated protein TORTIFOLIA1"/>
    <property type="match status" value="1"/>
</dbReference>
<feature type="compositionally biased region" description="Low complexity" evidence="7">
    <location>
        <begin position="26"/>
        <end position="36"/>
    </location>
</feature>
<evidence type="ECO:0000256" key="2">
    <source>
        <dbReference type="ARBA" id="ARBA00022490"/>
    </source>
</evidence>
<keyword evidence="10" id="KW-1185">Reference proteome</keyword>
<dbReference type="Pfam" id="PF24713">
    <property type="entry name" value="TOR1L1_C"/>
    <property type="match status" value="1"/>
</dbReference>
<dbReference type="STRING" id="3469.A0A4Y7L843"/>
<accession>A0A4Y7L843</accession>
<protein>
    <recommendedName>
        <fullName evidence="8">TOG domain-containing protein</fullName>
    </recommendedName>
</protein>
<keyword evidence="6" id="KW-0206">Cytoskeleton</keyword>
<proteinExistence type="predicted"/>
<evidence type="ECO:0000256" key="4">
    <source>
        <dbReference type="ARBA" id="ARBA00022737"/>
    </source>
</evidence>
<dbReference type="InterPro" id="IPR057600">
    <property type="entry name" value="TORTIFOLIA1/SINE1-2_N"/>
</dbReference>
<dbReference type="InterPro" id="IPR016024">
    <property type="entry name" value="ARM-type_fold"/>
</dbReference>
<dbReference type="Gene3D" id="1.25.10.10">
    <property type="entry name" value="Leucine-rich Repeat Variant"/>
    <property type="match status" value="2"/>
</dbReference>
<dbReference type="EMBL" id="CM010724">
    <property type="protein sequence ID" value="RZC80429.1"/>
    <property type="molecule type" value="Genomic_DNA"/>
</dbReference>
<dbReference type="OMA" id="IWESWTR"/>
<dbReference type="InterPro" id="IPR034085">
    <property type="entry name" value="TOG"/>
</dbReference>
<feature type="compositionally biased region" description="Polar residues" evidence="7">
    <location>
        <begin position="375"/>
        <end position="384"/>
    </location>
</feature>
<feature type="compositionally biased region" description="Polar residues" evidence="7">
    <location>
        <begin position="1"/>
        <end position="14"/>
    </location>
</feature>
<dbReference type="InterPro" id="IPR011989">
    <property type="entry name" value="ARM-like"/>
</dbReference>
<dbReference type="GO" id="GO:0010031">
    <property type="term" value="P:circumnutation"/>
    <property type="evidence" value="ECO:0007669"/>
    <property type="project" value="TreeGrafter"/>
</dbReference>
<feature type="compositionally biased region" description="Pro residues" evidence="7">
    <location>
        <begin position="15"/>
        <end position="25"/>
    </location>
</feature>
<evidence type="ECO:0000256" key="6">
    <source>
        <dbReference type="ARBA" id="ARBA00023212"/>
    </source>
</evidence>
<dbReference type="AlphaFoldDB" id="A0A4Y7L843"/>
<feature type="compositionally biased region" description="Acidic residues" evidence="7">
    <location>
        <begin position="445"/>
        <end position="454"/>
    </location>
</feature>
<evidence type="ECO:0000259" key="8">
    <source>
        <dbReference type="SMART" id="SM01349"/>
    </source>
</evidence>
<evidence type="ECO:0000313" key="10">
    <source>
        <dbReference type="Proteomes" id="UP000316621"/>
    </source>
</evidence>
<comment type="subcellular location">
    <subcellularLocation>
        <location evidence="1">Cytoplasm</location>
        <location evidence="1">Cytoskeleton</location>
    </subcellularLocation>
</comment>
<dbReference type="PANTHER" id="PTHR31355:SF7">
    <property type="entry name" value="MICROTUBULE-ASSOCIATED PROTEIN TORTIFOLIA1"/>
    <property type="match status" value="1"/>
</dbReference>
<keyword evidence="4" id="KW-0677">Repeat</keyword>
<evidence type="ECO:0000256" key="5">
    <source>
        <dbReference type="ARBA" id="ARBA00023054"/>
    </source>
</evidence>
<dbReference type="FunFam" id="1.25.10.10:FF:000224">
    <property type="entry name" value="Microtubule-associated protein TORTIFOLIA1"/>
    <property type="match status" value="1"/>
</dbReference>
<evidence type="ECO:0000256" key="1">
    <source>
        <dbReference type="ARBA" id="ARBA00004245"/>
    </source>
</evidence>
<dbReference type="SMART" id="SM01349">
    <property type="entry name" value="TOG"/>
    <property type="match status" value="1"/>
</dbReference>
<dbReference type="Proteomes" id="UP000316621">
    <property type="component" value="Chromosome 10"/>
</dbReference>
<dbReference type="Pfam" id="PF24714">
    <property type="entry name" value="TOR1L1_N"/>
    <property type="match status" value="1"/>
</dbReference>
<organism evidence="9 10">
    <name type="scientific">Papaver somniferum</name>
    <name type="common">Opium poppy</name>
    <dbReference type="NCBI Taxonomy" id="3469"/>
    <lineage>
        <taxon>Eukaryota</taxon>
        <taxon>Viridiplantae</taxon>
        <taxon>Streptophyta</taxon>
        <taxon>Embryophyta</taxon>
        <taxon>Tracheophyta</taxon>
        <taxon>Spermatophyta</taxon>
        <taxon>Magnoliopsida</taxon>
        <taxon>Ranunculales</taxon>
        <taxon>Papaveraceae</taxon>
        <taxon>Papaveroideae</taxon>
        <taxon>Papaver</taxon>
    </lineage>
</organism>
<dbReference type="Gramene" id="RZC80429">
    <property type="protein sequence ID" value="RZC80429"/>
    <property type="gene ID" value="C5167_043010"/>
</dbReference>
<dbReference type="InterPro" id="IPR033337">
    <property type="entry name" value="TORTIFOLIA1/SINE1-2"/>
</dbReference>
<feature type="compositionally biased region" description="Basic and acidic residues" evidence="7">
    <location>
        <begin position="455"/>
        <end position="473"/>
    </location>
</feature>
<keyword evidence="3" id="KW-0597">Phosphoprotein</keyword>
<dbReference type="GO" id="GO:0009826">
    <property type="term" value="P:unidimensional cell growth"/>
    <property type="evidence" value="ECO:0007669"/>
    <property type="project" value="TreeGrafter"/>
</dbReference>
<reference evidence="9 10" key="1">
    <citation type="journal article" date="2018" name="Science">
        <title>The opium poppy genome and morphinan production.</title>
        <authorList>
            <person name="Guo L."/>
            <person name="Winzer T."/>
            <person name="Yang X."/>
            <person name="Li Y."/>
            <person name="Ning Z."/>
            <person name="He Z."/>
            <person name="Teodor R."/>
            <person name="Lu Y."/>
            <person name="Bowser T.A."/>
            <person name="Graham I.A."/>
            <person name="Ye K."/>
        </authorList>
    </citation>
    <scope>NUCLEOTIDE SEQUENCE [LARGE SCALE GENOMIC DNA]</scope>
    <source>
        <strain evidence="10">cv. HN1</strain>
        <tissue evidence="9">Leaves</tissue>
    </source>
</reference>